<dbReference type="InterPro" id="IPR036291">
    <property type="entry name" value="NAD(P)-bd_dom_sf"/>
</dbReference>
<accession>A0A4Y4DNY4</accession>
<dbReference type="EMBL" id="BJNY01000002">
    <property type="protein sequence ID" value="GED05058.1"/>
    <property type="molecule type" value="Genomic_DNA"/>
</dbReference>
<protein>
    <submittedName>
        <fullName evidence="8">Alcohol dehydrogenase</fullName>
    </submittedName>
</protein>
<evidence type="ECO:0000259" key="7">
    <source>
        <dbReference type="SMART" id="SM00829"/>
    </source>
</evidence>
<keyword evidence="6" id="KW-0007">Acetylation</keyword>
<feature type="domain" description="Enoyl reductase (ER)" evidence="7">
    <location>
        <begin position="16"/>
        <end position="358"/>
    </location>
</feature>
<dbReference type="Pfam" id="PF08240">
    <property type="entry name" value="ADH_N"/>
    <property type="match status" value="1"/>
</dbReference>
<dbReference type="GO" id="GO:0003723">
    <property type="term" value="F:RNA binding"/>
    <property type="evidence" value="ECO:0007669"/>
    <property type="project" value="UniProtKB-KW"/>
</dbReference>
<dbReference type="SUPFAM" id="SSF51735">
    <property type="entry name" value="NAD(P)-binding Rossmann-fold domains"/>
    <property type="match status" value="1"/>
</dbReference>
<dbReference type="AlphaFoldDB" id="A0A4Y4DNY4"/>
<comment type="caution">
    <text evidence="8">The sequence shown here is derived from an EMBL/GenBank/DDBJ whole genome shotgun (WGS) entry which is preliminary data.</text>
</comment>
<dbReference type="Gene3D" id="3.40.50.720">
    <property type="entry name" value="NAD(P)-binding Rossmann-like Domain"/>
    <property type="match status" value="1"/>
</dbReference>
<dbReference type="GO" id="GO:0016491">
    <property type="term" value="F:oxidoreductase activity"/>
    <property type="evidence" value="ECO:0007669"/>
    <property type="project" value="InterPro"/>
</dbReference>
<comment type="subunit">
    <text evidence="2">Homotetramer.</text>
</comment>
<dbReference type="GO" id="GO:0005737">
    <property type="term" value="C:cytoplasm"/>
    <property type="evidence" value="ECO:0007669"/>
    <property type="project" value="UniProtKB-SubCell"/>
</dbReference>
<dbReference type="PANTHER" id="PTHR44154:SF1">
    <property type="entry name" value="QUINONE OXIDOREDUCTASE"/>
    <property type="match status" value="1"/>
</dbReference>
<sequence>MTEHKTMAAVVLTGHGGIEKLEYRTNVAVPSPGPGEVLINVKASAVNNTDINTRIGWYSKQISEATERGGATGFEQTDEEDASWSGASLKFPLIQGADVCGEIVAVGEGVAESRLGERVLVRNMLRSYVDYRPWECWTFGSECNGGFAQYAVAPSRETYKVDSDWSDEELAAVPCAYSTAELMLDRAGVEAGERVLVTGASGGVGLAAVQLAKRRGAYVIALSGASKVQTVLQQGADEVLDRSAELSKELNEPVHVVLDVVCGEGVNERLSALRKGGRYAIAGAIGGPITEVDLRTIYLNDLRVLGCTFQDDHIFENLIGYVERNEIRPHVAKVYPLEQISLAQEDFLSKKHMGKLVLVPPAVH</sequence>
<dbReference type="InterPro" id="IPR011032">
    <property type="entry name" value="GroES-like_sf"/>
</dbReference>
<dbReference type="PROSITE" id="PS01162">
    <property type="entry name" value="QOR_ZETA_CRYSTAL"/>
    <property type="match status" value="1"/>
</dbReference>
<dbReference type="InterPro" id="IPR002364">
    <property type="entry name" value="Quin_OxRdtase/zeta-crystal_CS"/>
</dbReference>
<evidence type="ECO:0000313" key="9">
    <source>
        <dbReference type="Proteomes" id="UP000316612"/>
    </source>
</evidence>
<gene>
    <name evidence="8" type="ORF">AUR04nite_05900</name>
</gene>
<evidence type="ECO:0000256" key="4">
    <source>
        <dbReference type="ARBA" id="ARBA00022857"/>
    </source>
</evidence>
<reference evidence="8 9" key="1">
    <citation type="submission" date="2019-06" db="EMBL/GenBank/DDBJ databases">
        <title>Whole genome shotgun sequence of Glutamicibacter uratoxydans NBRC 15515.</title>
        <authorList>
            <person name="Hosoyama A."/>
            <person name="Uohara A."/>
            <person name="Ohji S."/>
            <person name="Ichikawa N."/>
        </authorList>
    </citation>
    <scope>NUCLEOTIDE SEQUENCE [LARGE SCALE GENOMIC DNA]</scope>
    <source>
        <strain evidence="8 9">NBRC 15515</strain>
    </source>
</reference>
<evidence type="ECO:0000256" key="3">
    <source>
        <dbReference type="ARBA" id="ARBA00022490"/>
    </source>
</evidence>
<evidence type="ECO:0000256" key="1">
    <source>
        <dbReference type="ARBA" id="ARBA00004496"/>
    </source>
</evidence>
<evidence type="ECO:0000256" key="5">
    <source>
        <dbReference type="ARBA" id="ARBA00022884"/>
    </source>
</evidence>
<dbReference type="PANTHER" id="PTHR44154">
    <property type="entry name" value="QUINONE OXIDOREDUCTASE"/>
    <property type="match status" value="1"/>
</dbReference>
<evidence type="ECO:0000313" key="8">
    <source>
        <dbReference type="EMBL" id="GED05058.1"/>
    </source>
</evidence>
<dbReference type="Pfam" id="PF00107">
    <property type="entry name" value="ADH_zinc_N"/>
    <property type="match status" value="1"/>
</dbReference>
<dbReference type="GO" id="GO:0008270">
    <property type="term" value="F:zinc ion binding"/>
    <property type="evidence" value="ECO:0007669"/>
    <property type="project" value="InterPro"/>
</dbReference>
<keyword evidence="4" id="KW-0521">NADP</keyword>
<dbReference type="InterPro" id="IPR013154">
    <property type="entry name" value="ADH-like_N"/>
</dbReference>
<dbReference type="SMART" id="SM00829">
    <property type="entry name" value="PKS_ER"/>
    <property type="match status" value="1"/>
</dbReference>
<dbReference type="CDD" id="cd08274">
    <property type="entry name" value="MDR9"/>
    <property type="match status" value="1"/>
</dbReference>
<dbReference type="InterPro" id="IPR051603">
    <property type="entry name" value="Zinc-ADH_QOR/CCCR"/>
</dbReference>
<organism evidence="8 9">
    <name type="scientific">Glutamicibacter uratoxydans</name>
    <name type="common">Arthrobacter uratoxydans</name>
    <dbReference type="NCBI Taxonomy" id="43667"/>
    <lineage>
        <taxon>Bacteria</taxon>
        <taxon>Bacillati</taxon>
        <taxon>Actinomycetota</taxon>
        <taxon>Actinomycetes</taxon>
        <taxon>Micrococcales</taxon>
        <taxon>Micrococcaceae</taxon>
        <taxon>Glutamicibacter</taxon>
    </lineage>
</organism>
<dbReference type="InterPro" id="IPR013149">
    <property type="entry name" value="ADH-like_C"/>
</dbReference>
<dbReference type="RefSeq" id="WP_246055303.1">
    <property type="nucleotide sequence ID" value="NZ_BAAAJL010000003.1"/>
</dbReference>
<keyword evidence="9" id="KW-1185">Reference proteome</keyword>
<dbReference type="Proteomes" id="UP000316612">
    <property type="component" value="Unassembled WGS sequence"/>
</dbReference>
<proteinExistence type="predicted"/>
<dbReference type="Gene3D" id="3.90.180.10">
    <property type="entry name" value="Medium-chain alcohol dehydrogenases, catalytic domain"/>
    <property type="match status" value="1"/>
</dbReference>
<dbReference type="SUPFAM" id="SSF50129">
    <property type="entry name" value="GroES-like"/>
    <property type="match status" value="1"/>
</dbReference>
<evidence type="ECO:0000256" key="2">
    <source>
        <dbReference type="ARBA" id="ARBA00011881"/>
    </source>
</evidence>
<keyword evidence="5" id="KW-0694">RNA-binding</keyword>
<dbReference type="InterPro" id="IPR020843">
    <property type="entry name" value="ER"/>
</dbReference>
<name>A0A4Y4DNY4_GLUUR</name>
<evidence type="ECO:0000256" key="6">
    <source>
        <dbReference type="ARBA" id="ARBA00022990"/>
    </source>
</evidence>
<comment type="subcellular location">
    <subcellularLocation>
        <location evidence="1">Cytoplasm</location>
    </subcellularLocation>
</comment>
<keyword evidence="3" id="KW-0963">Cytoplasm</keyword>